<proteinExistence type="predicted"/>
<protein>
    <recommendedName>
        <fullName evidence="5">Adipocyte plasma membrane-associated protein</fullName>
    </recommendedName>
</protein>
<feature type="region of interest" description="Disordered" evidence="2">
    <location>
        <begin position="584"/>
        <end position="714"/>
    </location>
</feature>
<feature type="compositionally biased region" description="Gly residues" evidence="2">
    <location>
        <begin position="651"/>
        <end position="667"/>
    </location>
</feature>
<sequence length="714" mass="74626">IPKPPALEGPLAPNDWLTKAQPFARNAIYGPESLVVVDGYVYTGLRMDGSWRSGPMGQFGEFCGWPTNTCGRQGAPEGACGRPLGIRADRNGYLVVADAYNGIFRINPQTDMRNTMSAFYGGYVVGLSACDKPKTLAISNELRIIETPHNYHSKVWGARRLSSQTPDFECTQVKNPRFEKCFRWITAIPPARLPSSVSKLVNARNQLVNGKPLGFINDLAVASDGTIFFSSSSQKWKRSKALKHHLRSRKFGQVGGFCWPVVIPTAFSDYLEVLVYNPRERVPSRRIQELVTQLNYPDGLELSQDENYLLIAEGARSKIYRAWIGPTSAKFGTIEIFADNLPGFVANIRRSPRNTYWVGMARARHSKLPSVLDIYGDQPNVRGALVALAEKQVIFDEPKYGIVVELDVKGNIIRTLQDPEGSLYTGVSEVAEEKGIVYIASPKKRFVGILNLRTLPGGVSGTTGGALPGDQGAGGTGGTSGGTTGGTSGGTGGTNGGTNGGTGGTNGGTGGNGIINITPGQIDDAAMQRILDNVRNNLRTMSLEQVEQAVLLLVRRLIEVQIEARRAIERASKLEADLQRLQELIGQSGGPGGSETTRTPSTSSTTLPPSGTTFWGSGGGSGAGGTTGRAATTTSVSTTSTPPPGAAVGPDAGGGGILPPGSLGGGTTSSTTTPSTGTTSGSGTTAAPPAGTTAAAASGTTGATPAATTAPVGP</sequence>
<feature type="compositionally biased region" description="Low complexity" evidence="2">
    <location>
        <begin position="594"/>
        <end position="615"/>
    </location>
</feature>
<reference evidence="3 4" key="1">
    <citation type="journal article" date="2023" name="Sci. Data">
        <title>Genome assembly of the Korean intertidal mud-creeper Batillaria attramentaria.</title>
        <authorList>
            <person name="Patra A.K."/>
            <person name="Ho P.T."/>
            <person name="Jun S."/>
            <person name="Lee S.J."/>
            <person name="Kim Y."/>
            <person name="Won Y.J."/>
        </authorList>
    </citation>
    <scope>NUCLEOTIDE SEQUENCE [LARGE SCALE GENOMIC DNA]</scope>
    <source>
        <strain evidence="3">Wonlab-2016</strain>
    </source>
</reference>
<dbReference type="Gene3D" id="2.120.10.30">
    <property type="entry name" value="TolB, C-terminal domain"/>
    <property type="match status" value="2"/>
</dbReference>
<dbReference type="InterPro" id="IPR011042">
    <property type="entry name" value="6-blade_b-propeller_TolB-like"/>
</dbReference>
<feature type="non-terminal residue" evidence="3">
    <location>
        <position position="1"/>
    </location>
</feature>
<organism evidence="3 4">
    <name type="scientific">Batillaria attramentaria</name>
    <dbReference type="NCBI Taxonomy" id="370345"/>
    <lineage>
        <taxon>Eukaryota</taxon>
        <taxon>Metazoa</taxon>
        <taxon>Spiralia</taxon>
        <taxon>Lophotrochozoa</taxon>
        <taxon>Mollusca</taxon>
        <taxon>Gastropoda</taxon>
        <taxon>Caenogastropoda</taxon>
        <taxon>Sorbeoconcha</taxon>
        <taxon>Cerithioidea</taxon>
        <taxon>Batillariidae</taxon>
        <taxon>Batillaria</taxon>
    </lineage>
</organism>
<keyword evidence="1" id="KW-0175">Coiled coil</keyword>
<gene>
    <name evidence="3" type="ORF">BaRGS_00027601</name>
</gene>
<evidence type="ECO:0000256" key="2">
    <source>
        <dbReference type="SAM" id="MobiDB-lite"/>
    </source>
</evidence>
<feature type="compositionally biased region" description="Gly residues" evidence="2">
    <location>
        <begin position="616"/>
        <end position="627"/>
    </location>
</feature>
<dbReference type="EMBL" id="JACVVK020000266">
    <property type="protein sequence ID" value="KAK7481168.1"/>
    <property type="molecule type" value="Genomic_DNA"/>
</dbReference>
<feature type="region of interest" description="Disordered" evidence="2">
    <location>
        <begin position="460"/>
        <end position="512"/>
    </location>
</feature>
<evidence type="ECO:0000256" key="1">
    <source>
        <dbReference type="SAM" id="Coils"/>
    </source>
</evidence>
<dbReference type="SUPFAM" id="SSF63829">
    <property type="entry name" value="Calcium-dependent phosphotriesterase"/>
    <property type="match status" value="1"/>
</dbReference>
<dbReference type="Proteomes" id="UP001519460">
    <property type="component" value="Unassembled WGS sequence"/>
</dbReference>
<dbReference type="PANTHER" id="PTHR10426:SF88">
    <property type="entry name" value="ADIPOCYTE PLASMA MEMBRANE-ASSOCIATED PROTEIN HEMOMUCIN-RELATED"/>
    <property type="match status" value="1"/>
</dbReference>
<accession>A0ABD0K2U2</accession>
<dbReference type="Pfam" id="PF20067">
    <property type="entry name" value="SSL_N"/>
    <property type="match status" value="1"/>
</dbReference>
<evidence type="ECO:0000313" key="4">
    <source>
        <dbReference type="Proteomes" id="UP001519460"/>
    </source>
</evidence>
<dbReference type="PANTHER" id="PTHR10426">
    <property type="entry name" value="STRICTOSIDINE SYNTHASE-RELATED"/>
    <property type="match status" value="1"/>
</dbReference>
<evidence type="ECO:0008006" key="5">
    <source>
        <dbReference type="Google" id="ProtNLM"/>
    </source>
</evidence>
<evidence type="ECO:0000313" key="3">
    <source>
        <dbReference type="EMBL" id="KAK7481168.1"/>
    </source>
</evidence>
<keyword evidence="4" id="KW-1185">Reference proteome</keyword>
<feature type="compositionally biased region" description="Low complexity" evidence="2">
    <location>
        <begin position="668"/>
        <end position="714"/>
    </location>
</feature>
<feature type="coiled-coil region" evidence="1">
    <location>
        <begin position="557"/>
        <end position="584"/>
    </location>
</feature>
<dbReference type="AlphaFoldDB" id="A0ABD0K2U2"/>
<feature type="compositionally biased region" description="Low complexity" evidence="2">
    <location>
        <begin position="628"/>
        <end position="650"/>
    </location>
</feature>
<comment type="caution">
    <text evidence="3">The sequence shown here is derived from an EMBL/GenBank/DDBJ whole genome shotgun (WGS) entry which is preliminary data.</text>
</comment>
<name>A0ABD0K2U2_9CAEN</name>